<name>A0ABY4CPJ0_9BACL</name>
<dbReference type="InterPro" id="IPR006675">
    <property type="entry name" value="HDIG_dom"/>
</dbReference>
<dbReference type="PANTHER" id="PTHR38659:SF2">
    <property type="entry name" value="HDIG DOMAIN PROTEIN"/>
    <property type="match status" value="1"/>
</dbReference>
<dbReference type="RefSeq" id="WP_347439083.1">
    <property type="nucleotide sequence ID" value="NZ_CP089291.1"/>
</dbReference>
<dbReference type="Proteomes" id="UP000830167">
    <property type="component" value="Chromosome"/>
</dbReference>
<accession>A0ABY4CPJ0</accession>
<gene>
    <name evidence="2" type="ORF">LSG31_09770</name>
</gene>
<dbReference type="PANTHER" id="PTHR38659">
    <property type="entry name" value="METAL-DEPENDENT PHOSPHOHYDROLASE"/>
    <property type="match status" value="1"/>
</dbReference>
<organism evidence="2 3">
    <name type="scientific">Fodinisporobacter ferrooxydans</name>
    <dbReference type="NCBI Taxonomy" id="2901836"/>
    <lineage>
        <taxon>Bacteria</taxon>
        <taxon>Bacillati</taxon>
        <taxon>Bacillota</taxon>
        <taxon>Bacilli</taxon>
        <taxon>Bacillales</taxon>
        <taxon>Alicyclobacillaceae</taxon>
        <taxon>Fodinisporobacter</taxon>
    </lineage>
</organism>
<dbReference type="Gene3D" id="1.10.3210.10">
    <property type="entry name" value="Hypothetical protein af1432"/>
    <property type="match status" value="1"/>
</dbReference>
<sequence>MKFTRADAWNLLNEYTKNPSLIKHALAVEASMQAYAKKFGEDVEKWGITGLLHDFDYEQYPSAQDHPFKGCDILRELGYPEDMIHAILGHAEYSGVKRESLLDKTLFAVDELSGFVTAVALVRPSKSIFDVDAKAVKKKLKDKAFAKGVSRDDVYKGIEELQVDMDEHIQFVIDALAEKADELGIRGVTVEA</sequence>
<evidence type="ECO:0000259" key="1">
    <source>
        <dbReference type="Pfam" id="PF01966"/>
    </source>
</evidence>
<keyword evidence="3" id="KW-1185">Reference proteome</keyword>
<dbReference type="CDD" id="cd00077">
    <property type="entry name" value="HDc"/>
    <property type="match status" value="1"/>
</dbReference>
<dbReference type="EMBL" id="CP089291">
    <property type="protein sequence ID" value="UOF92412.1"/>
    <property type="molecule type" value="Genomic_DNA"/>
</dbReference>
<dbReference type="NCBIfam" id="TIGR00277">
    <property type="entry name" value="HDIG"/>
    <property type="match status" value="1"/>
</dbReference>
<dbReference type="SUPFAM" id="SSF109604">
    <property type="entry name" value="HD-domain/PDEase-like"/>
    <property type="match status" value="1"/>
</dbReference>
<dbReference type="InterPro" id="IPR006674">
    <property type="entry name" value="HD_domain"/>
</dbReference>
<dbReference type="Pfam" id="PF01966">
    <property type="entry name" value="HD"/>
    <property type="match status" value="1"/>
</dbReference>
<evidence type="ECO:0000313" key="2">
    <source>
        <dbReference type="EMBL" id="UOF92412.1"/>
    </source>
</evidence>
<reference evidence="2" key="1">
    <citation type="submission" date="2021-12" db="EMBL/GenBank/DDBJ databases">
        <title>Alicyclobacillaceae gen. nov., sp. nov., isolated from chalcocite enrichment system.</title>
        <authorList>
            <person name="Jiang Z."/>
        </authorList>
    </citation>
    <scope>NUCLEOTIDE SEQUENCE</scope>
    <source>
        <strain evidence="2">MYW30-H2</strain>
    </source>
</reference>
<evidence type="ECO:0000313" key="3">
    <source>
        <dbReference type="Proteomes" id="UP000830167"/>
    </source>
</evidence>
<dbReference type="InterPro" id="IPR003607">
    <property type="entry name" value="HD/PDEase_dom"/>
</dbReference>
<feature type="domain" description="HD" evidence="1">
    <location>
        <begin position="22"/>
        <end position="113"/>
    </location>
</feature>
<proteinExistence type="predicted"/>
<protein>
    <submittedName>
        <fullName evidence="2">HDIG domain-containing protein</fullName>
    </submittedName>
</protein>